<dbReference type="AlphaFoldDB" id="A0A3M8CPE2"/>
<organism evidence="1 2">
    <name type="scientific">Brevibacillus panacihumi</name>
    <dbReference type="NCBI Taxonomy" id="497735"/>
    <lineage>
        <taxon>Bacteria</taxon>
        <taxon>Bacillati</taxon>
        <taxon>Bacillota</taxon>
        <taxon>Bacilli</taxon>
        <taxon>Bacillales</taxon>
        <taxon>Paenibacillaceae</taxon>
        <taxon>Brevibacillus</taxon>
    </lineage>
</organism>
<dbReference type="EMBL" id="RHHT01000029">
    <property type="protein sequence ID" value="RNB77632.1"/>
    <property type="molecule type" value="Genomic_DNA"/>
</dbReference>
<reference evidence="1 2" key="1">
    <citation type="submission" date="2018-10" db="EMBL/GenBank/DDBJ databases">
        <title>Phylogenomics of Brevibacillus.</title>
        <authorList>
            <person name="Dunlap C."/>
        </authorList>
    </citation>
    <scope>NUCLEOTIDE SEQUENCE [LARGE SCALE GENOMIC DNA]</scope>
    <source>
        <strain evidence="1 2">JCM 15085</strain>
    </source>
</reference>
<name>A0A3M8CPE2_9BACL</name>
<protein>
    <submittedName>
        <fullName evidence="1">Uncharacterized protein</fullName>
    </submittedName>
</protein>
<evidence type="ECO:0000313" key="1">
    <source>
        <dbReference type="EMBL" id="RNB77632.1"/>
    </source>
</evidence>
<sequence length="111" mass="12798">MTKKEYVLTVVDNLLKHQEILPSELQNVLQEVKNDIEHVSADTFYLETNMVMTELPHERKPNLDAPFFRLSEAYSDLKDLAEQNQDAHPEFFSAVTQLEGLLDASKGYFPE</sequence>
<dbReference type="Proteomes" id="UP000281915">
    <property type="component" value="Unassembled WGS sequence"/>
</dbReference>
<evidence type="ECO:0000313" key="2">
    <source>
        <dbReference type="Proteomes" id="UP000281915"/>
    </source>
</evidence>
<proteinExistence type="predicted"/>
<comment type="caution">
    <text evidence="1">The sequence shown here is derived from an EMBL/GenBank/DDBJ whole genome shotgun (WGS) entry which is preliminary data.</text>
</comment>
<accession>A0A3M8CPE2</accession>
<gene>
    <name evidence="1" type="ORF">EDM58_14220</name>
</gene>
<dbReference type="RefSeq" id="WP_023558155.1">
    <property type="nucleotide sequence ID" value="NZ_RHHT01000029.1"/>
</dbReference>